<organism evidence="2 3">
    <name type="scientific">Petropleomorpha daqingensis</name>
    <dbReference type="NCBI Taxonomy" id="2026353"/>
    <lineage>
        <taxon>Bacteria</taxon>
        <taxon>Bacillati</taxon>
        <taxon>Actinomycetota</taxon>
        <taxon>Actinomycetes</taxon>
        <taxon>Geodermatophilales</taxon>
        <taxon>Geodermatophilaceae</taxon>
        <taxon>Petropleomorpha</taxon>
    </lineage>
</organism>
<evidence type="ECO:0000256" key="1">
    <source>
        <dbReference type="SAM" id="MobiDB-lite"/>
    </source>
</evidence>
<sequence>MPAVVLLEGRSDVAAVRAVATTSGLPPDAYRLVDMGGVTNIRRQLASLGGEQVLGMCDAGEAHVVARALRIGEEELAEHGFSVCDADLEDELIRACGHDRVLDVLDRLGLGERFATFRNQPTWRGRPLGDQLHRFAGTTSGRKSLFAAALAAELVPDQVPEPLSRLLERIAEAARRTSAHAVSIATTPAGRASPSAKPPRAR</sequence>
<dbReference type="RefSeq" id="WP_179718954.1">
    <property type="nucleotide sequence ID" value="NZ_JACBZT010000001.1"/>
</dbReference>
<dbReference type="EMBL" id="JACBZT010000001">
    <property type="protein sequence ID" value="NYJ07243.1"/>
    <property type="molecule type" value="Genomic_DNA"/>
</dbReference>
<protein>
    <recommendedName>
        <fullName evidence="4">ATP-dependent endonuclease</fullName>
    </recommendedName>
</protein>
<dbReference type="AlphaFoldDB" id="A0A853CMM6"/>
<reference evidence="2 3" key="1">
    <citation type="submission" date="2020-07" db="EMBL/GenBank/DDBJ databases">
        <title>Sequencing the genomes of 1000 actinobacteria strains.</title>
        <authorList>
            <person name="Klenk H.-P."/>
        </authorList>
    </citation>
    <scope>NUCLEOTIDE SEQUENCE [LARGE SCALE GENOMIC DNA]</scope>
    <source>
        <strain evidence="2 3">DSM 104001</strain>
    </source>
</reference>
<evidence type="ECO:0000313" key="2">
    <source>
        <dbReference type="EMBL" id="NYJ07243.1"/>
    </source>
</evidence>
<gene>
    <name evidence="2" type="ORF">GGQ55_003521</name>
</gene>
<dbReference type="Proteomes" id="UP000541969">
    <property type="component" value="Unassembled WGS sequence"/>
</dbReference>
<feature type="region of interest" description="Disordered" evidence="1">
    <location>
        <begin position="178"/>
        <end position="202"/>
    </location>
</feature>
<comment type="caution">
    <text evidence="2">The sequence shown here is derived from an EMBL/GenBank/DDBJ whole genome shotgun (WGS) entry which is preliminary data.</text>
</comment>
<evidence type="ECO:0000313" key="3">
    <source>
        <dbReference type="Proteomes" id="UP000541969"/>
    </source>
</evidence>
<keyword evidence="3" id="KW-1185">Reference proteome</keyword>
<proteinExistence type="predicted"/>
<name>A0A853CMM6_9ACTN</name>
<evidence type="ECO:0008006" key="4">
    <source>
        <dbReference type="Google" id="ProtNLM"/>
    </source>
</evidence>
<accession>A0A853CMM6</accession>